<dbReference type="Gene3D" id="3.90.226.10">
    <property type="entry name" value="2-enoyl-CoA Hydratase, Chain A, domain 1"/>
    <property type="match status" value="2"/>
</dbReference>
<dbReference type="PANTHER" id="PTHR42987:SF6">
    <property type="entry name" value="PROTEINASE IV"/>
    <property type="match status" value="1"/>
</dbReference>
<keyword evidence="5" id="KW-0472">Membrane</keyword>
<evidence type="ECO:0000256" key="3">
    <source>
        <dbReference type="ARBA" id="ARBA00022801"/>
    </source>
</evidence>
<dbReference type="PANTHER" id="PTHR42987">
    <property type="entry name" value="PEPTIDASE S49"/>
    <property type="match status" value="1"/>
</dbReference>
<comment type="similarity">
    <text evidence="1">Belongs to the peptidase S49 family.</text>
</comment>
<keyword evidence="5" id="KW-1133">Transmembrane helix</keyword>
<dbReference type="Proteomes" id="UP000541347">
    <property type="component" value="Unassembled WGS sequence"/>
</dbReference>
<evidence type="ECO:0000256" key="1">
    <source>
        <dbReference type="ARBA" id="ARBA00008683"/>
    </source>
</evidence>
<accession>A0ABW9ZQI6</accession>
<dbReference type="CDD" id="cd07023">
    <property type="entry name" value="S49_Sppa_N_C"/>
    <property type="match status" value="1"/>
</dbReference>
<gene>
    <name evidence="7" type="primary">sppA</name>
    <name evidence="7" type="ORF">GWI71_19255</name>
</gene>
<dbReference type="PRINTS" id="PR00127">
    <property type="entry name" value="CLPPROTEASEP"/>
</dbReference>
<evidence type="ECO:0000256" key="4">
    <source>
        <dbReference type="ARBA" id="ARBA00022825"/>
    </source>
</evidence>
<sequence>MSLDADAIVDRRRLRRKLTFWRVAAFVILAAALGAGILAVSGLDVPSKRAPHIARIAVEGVILDDRRQLEMIRDIGESGTVEGVLLSINSPGGSTTGGEALFEALSDLAEKKPLVAEIRTVGTSAGYMIALSSDHVVARYNSITGSIGVLFQYGNVEKLLDTLGVEMDAVKSSPLKAEPDFYSSTSPEARQVLETLVGDSYDWFVRLVADRRGLDEARARELANGAILSGYRAREVGLVDAIGGEETAIAWLESERKVPANLPVVTWKVPAESESLPFSMQIGRSLGEGVASALIGHLADAKGLISPSLTLDGLVSVWHAPNAAEKDASRGGGE</sequence>
<proteinExistence type="inferred from homology"/>
<feature type="transmembrane region" description="Helical" evidence="5">
    <location>
        <begin position="20"/>
        <end position="43"/>
    </location>
</feature>
<comment type="caution">
    <text evidence="7">The sequence shown here is derived from an EMBL/GenBank/DDBJ whole genome shotgun (WGS) entry which is preliminary data.</text>
</comment>
<feature type="domain" description="Peptidase S49" evidence="6">
    <location>
        <begin position="108"/>
        <end position="258"/>
    </location>
</feature>
<dbReference type="InterPro" id="IPR029045">
    <property type="entry name" value="ClpP/crotonase-like_dom_sf"/>
</dbReference>
<keyword evidence="8" id="KW-1185">Reference proteome</keyword>
<keyword evidence="2" id="KW-0645">Protease</keyword>
<dbReference type="Pfam" id="PF01343">
    <property type="entry name" value="Peptidase_S49"/>
    <property type="match status" value="1"/>
</dbReference>
<evidence type="ECO:0000313" key="7">
    <source>
        <dbReference type="EMBL" id="NBN65841.1"/>
    </source>
</evidence>
<organism evidence="7 8">
    <name type="scientific">Pannonibacter tanglangensis</name>
    <dbReference type="NCBI Taxonomy" id="2750084"/>
    <lineage>
        <taxon>Bacteria</taxon>
        <taxon>Pseudomonadati</taxon>
        <taxon>Pseudomonadota</taxon>
        <taxon>Alphaproteobacteria</taxon>
        <taxon>Hyphomicrobiales</taxon>
        <taxon>Stappiaceae</taxon>
        <taxon>Pannonibacter</taxon>
    </lineage>
</organism>
<dbReference type="RefSeq" id="WP_161677843.1">
    <property type="nucleotide sequence ID" value="NZ_JAABLP010000006.1"/>
</dbReference>
<keyword evidence="3" id="KW-0378">Hydrolase</keyword>
<reference evidence="7 8" key="1">
    <citation type="submission" date="2020-01" db="EMBL/GenBank/DDBJ databases">
        <authorList>
            <person name="Peng S.Y."/>
            <person name="Li J."/>
            <person name="Wang M."/>
            <person name="Wang L."/>
            <person name="Wang C.Q."/>
            <person name="Wang J.R."/>
        </authorList>
    </citation>
    <scope>NUCLEOTIDE SEQUENCE [LARGE SCALE GENOMIC DNA]</scope>
    <source>
        <strain evidence="7 8">XCT-34</strain>
    </source>
</reference>
<dbReference type="InterPro" id="IPR047272">
    <property type="entry name" value="S49_SppA_C"/>
</dbReference>
<dbReference type="SUPFAM" id="SSF52096">
    <property type="entry name" value="ClpP/crotonase"/>
    <property type="match status" value="1"/>
</dbReference>
<keyword evidence="5" id="KW-0812">Transmembrane</keyword>
<evidence type="ECO:0000313" key="8">
    <source>
        <dbReference type="Proteomes" id="UP000541347"/>
    </source>
</evidence>
<evidence type="ECO:0000256" key="5">
    <source>
        <dbReference type="SAM" id="Phobius"/>
    </source>
</evidence>
<dbReference type="InterPro" id="IPR002142">
    <property type="entry name" value="Peptidase_S49"/>
</dbReference>
<dbReference type="InterPro" id="IPR004635">
    <property type="entry name" value="Pept_S49_SppA"/>
</dbReference>
<name>A0ABW9ZQI6_9HYPH</name>
<keyword evidence="4" id="KW-0720">Serine protease</keyword>
<dbReference type="NCBIfam" id="TIGR00706">
    <property type="entry name" value="SppA_dom"/>
    <property type="match status" value="1"/>
</dbReference>
<evidence type="ECO:0000259" key="6">
    <source>
        <dbReference type="Pfam" id="PF01343"/>
    </source>
</evidence>
<dbReference type="EMBL" id="JAABLP010000006">
    <property type="protein sequence ID" value="NBN65841.1"/>
    <property type="molecule type" value="Genomic_DNA"/>
</dbReference>
<evidence type="ECO:0000256" key="2">
    <source>
        <dbReference type="ARBA" id="ARBA00022670"/>
    </source>
</evidence>
<dbReference type="InterPro" id="IPR001907">
    <property type="entry name" value="ClpP"/>
</dbReference>
<protein>
    <submittedName>
        <fullName evidence="7">Signal peptide peptidase SppA</fullName>
    </submittedName>
</protein>